<organism evidence="4 5">
    <name type="scientific">Avibacterium paragallinarum</name>
    <name type="common">Haemophilus gallinarum</name>
    <dbReference type="NCBI Taxonomy" id="728"/>
    <lineage>
        <taxon>Bacteria</taxon>
        <taxon>Pseudomonadati</taxon>
        <taxon>Pseudomonadota</taxon>
        <taxon>Gammaproteobacteria</taxon>
        <taxon>Pasteurellales</taxon>
        <taxon>Pasteurellaceae</taxon>
        <taxon>Avibacterium</taxon>
    </lineage>
</organism>
<evidence type="ECO:0000313" key="6">
    <source>
        <dbReference type="Proteomes" id="UP001347884"/>
    </source>
</evidence>
<dbReference type="InterPro" id="IPR029044">
    <property type="entry name" value="Nucleotide-diphossugar_trans"/>
</dbReference>
<dbReference type="PANTHER" id="PTHR43630">
    <property type="entry name" value="POLY-BETA-1,6-N-ACETYL-D-GLUCOSAMINE SYNTHASE"/>
    <property type="match status" value="1"/>
</dbReference>
<protein>
    <submittedName>
        <fullName evidence="3 4">Glycosyltransferase</fullName>
    </submittedName>
</protein>
<reference evidence="3" key="3">
    <citation type="submission" date="2022-05" db="EMBL/GenBank/DDBJ databases">
        <authorList>
            <person name="Chen Y."/>
            <person name="Zhu J."/>
            <person name="Zhu K."/>
        </authorList>
    </citation>
    <scope>NUCLEOTIDE SEQUENCE</scope>
    <source>
        <strain evidence="3">AV25</strain>
    </source>
</reference>
<comment type="similarity">
    <text evidence="1">Belongs to the glycosyltransferase 2 family. WaaE/KdtX subfamily.</text>
</comment>
<name>A0AAE5WH21_AVIPA</name>
<accession>A0AAE5WH21</accession>
<comment type="caution">
    <text evidence="4">The sequence shown here is derived from an EMBL/GenBank/DDBJ whole genome shotgun (WGS) entry which is preliminary data.</text>
</comment>
<keyword evidence="6" id="KW-1185">Reference proteome</keyword>
<dbReference type="RefSeq" id="WP_110479325.1">
    <property type="nucleotide sequence ID" value="NZ_CP081939.1"/>
</dbReference>
<evidence type="ECO:0000313" key="5">
    <source>
        <dbReference type="Proteomes" id="UP000247594"/>
    </source>
</evidence>
<dbReference type="EMBL" id="JAMDKF010000003">
    <property type="protein sequence ID" value="MEE6040676.1"/>
    <property type="molecule type" value="Genomic_DNA"/>
</dbReference>
<evidence type="ECO:0000313" key="3">
    <source>
        <dbReference type="EMBL" id="MEE6040676.1"/>
    </source>
</evidence>
<reference evidence="4 5" key="1">
    <citation type="submission" date="2018-06" db="EMBL/GenBank/DDBJ databases">
        <authorList>
            <person name="Teymurazov M."/>
            <person name="Kislichkina A."/>
            <person name="Abaymova A."/>
            <person name="Mukhina T."/>
            <person name="Mayskaya N."/>
            <person name="Svetoch E."/>
            <person name="Bogun A."/>
        </authorList>
    </citation>
    <scope>NUCLEOTIDE SEQUENCE [LARGE SCALE GENOMIC DNA]</scope>
    <source>
        <strain evidence="4 5">SCPM-O-B-8406</strain>
    </source>
</reference>
<dbReference type="EMBL" id="QJPJ01000007">
    <property type="protein sequence ID" value="PXZ39198.1"/>
    <property type="molecule type" value="Genomic_DNA"/>
</dbReference>
<dbReference type="PANTHER" id="PTHR43630:SF2">
    <property type="entry name" value="GLYCOSYLTRANSFERASE"/>
    <property type="match status" value="1"/>
</dbReference>
<dbReference type="AlphaFoldDB" id="A0AAE5WH21"/>
<evidence type="ECO:0000256" key="1">
    <source>
        <dbReference type="ARBA" id="ARBA00038494"/>
    </source>
</evidence>
<dbReference type="SUPFAM" id="SSF53448">
    <property type="entry name" value="Nucleotide-diphospho-sugar transferases"/>
    <property type="match status" value="1"/>
</dbReference>
<dbReference type="Pfam" id="PF00535">
    <property type="entry name" value="Glycos_transf_2"/>
    <property type="match status" value="1"/>
</dbReference>
<dbReference type="InterPro" id="IPR001173">
    <property type="entry name" value="Glyco_trans_2-like"/>
</dbReference>
<sequence length="251" mass="28778">MPTLSVAMIVKNESQYLAQCLDSVKDWVDEIVILDSGSTDNTKEIALQYGAKFYQHTDWQGFGKQRQLAQQYVTSDYVLWLDADERVTDELRENIQQAVANNLPNVVYDIPRISEVFGRLIRHSGWYPDYVVRLYSTQYAGYNDALVHEKVVYPANTKVEKLSGNLLHYPYKNLHHYLVKSANYAKAWAEQRQRQGKKASLLQGVTHAIGCFVKMYLVKAGFLDGKQGFLLAVLSAHSTFVKYADLWIRTK</sequence>
<dbReference type="Proteomes" id="UP001347884">
    <property type="component" value="Unassembled WGS sequence"/>
</dbReference>
<gene>
    <name evidence="4" type="ORF">DM482_05870</name>
    <name evidence="3" type="ORF">M5S13_02055</name>
</gene>
<proteinExistence type="inferred from homology"/>
<dbReference type="Gene3D" id="3.90.550.10">
    <property type="entry name" value="Spore Coat Polysaccharide Biosynthesis Protein SpsA, Chain A"/>
    <property type="match status" value="1"/>
</dbReference>
<feature type="domain" description="Glycosyltransferase 2-like" evidence="2">
    <location>
        <begin position="5"/>
        <end position="128"/>
    </location>
</feature>
<reference evidence="3 6" key="2">
    <citation type="journal article" date="2022" name="Front. Microbiol.">
        <title>Commensal bacteria contribute to the growth of multidrug-resistant Avibacterium paragallinarum in chickens.</title>
        <authorList>
            <person name="Zhu J."/>
            <person name="Chen Y."/>
            <person name="Wu Y."/>
            <person name="Wang Y."/>
            <person name="Zhu K."/>
        </authorList>
    </citation>
    <scope>NUCLEOTIDE SEQUENCE [LARGE SCALE GENOMIC DNA]</scope>
    <source>
        <strain evidence="3 6">AV25</strain>
    </source>
</reference>
<evidence type="ECO:0000313" key="4">
    <source>
        <dbReference type="EMBL" id="PXZ39198.1"/>
    </source>
</evidence>
<evidence type="ECO:0000259" key="2">
    <source>
        <dbReference type="Pfam" id="PF00535"/>
    </source>
</evidence>
<dbReference type="CDD" id="cd02511">
    <property type="entry name" value="Beta4Glucosyltransferase"/>
    <property type="match status" value="1"/>
</dbReference>
<dbReference type="Proteomes" id="UP000247594">
    <property type="component" value="Unassembled WGS sequence"/>
</dbReference>